<keyword evidence="4" id="KW-1185">Reference proteome</keyword>
<evidence type="ECO:0000313" key="4">
    <source>
        <dbReference type="Proteomes" id="UP001597131"/>
    </source>
</evidence>
<evidence type="ECO:0000313" key="3">
    <source>
        <dbReference type="EMBL" id="MFD1094998.1"/>
    </source>
</evidence>
<organism evidence="3 4">
    <name type="scientific">Salegentibacter chungangensis</name>
    <dbReference type="NCBI Taxonomy" id="1335724"/>
    <lineage>
        <taxon>Bacteria</taxon>
        <taxon>Pseudomonadati</taxon>
        <taxon>Bacteroidota</taxon>
        <taxon>Flavobacteriia</taxon>
        <taxon>Flavobacteriales</taxon>
        <taxon>Flavobacteriaceae</taxon>
        <taxon>Salegentibacter</taxon>
    </lineage>
</organism>
<dbReference type="InterPro" id="IPR017439">
    <property type="entry name" value="Amidohydrolase"/>
</dbReference>
<feature type="domain" description="Peptidase M20 dimerisation" evidence="2">
    <location>
        <begin position="177"/>
        <end position="275"/>
    </location>
</feature>
<dbReference type="PIRSF" id="PIRSF005962">
    <property type="entry name" value="Pept_M20D_amidohydro"/>
    <property type="match status" value="1"/>
</dbReference>
<evidence type="ECO:0000259" key="2">
    <source>
        <dbReference type="Pfam" id="PF07687"/>
    </source>
</evidence>
<dbReference type="SUPFAM" id="SSF55031">
    <property type="entry name" value="Bacterial exopeptidase dimerisation domain"/>
    <property type="match status" value="1"/>
</dbReference>
<dbReference type="RefSeq" id="WP_380743349.1">
    <property type="nucleotide sequence ID" value="NZ_JBHTLI010000001.1"/>
</dbReference>
<dbReference type="PANTHER" id="PTHR11014:SF169">
    <property type="entry name" value="CLAN MH, FAMILY M20, PEPTIDASE T-LIKE METALLOPEPTIDASE"/>
    <property type="match status" value="1"/>
</dbReference>
<dbReference type="SUPFAM" id="SSF53187">
    <property type="entry name" value="Zn-dependent exopeptidases"/>
    <property type="match status" value="1"/>
</dbReference>
<gene>
    <name evidence="3" type="ORF">ACFQ3Q_04495</name>
</gene>
<evidence type="ECO:0000256" key="1">
    <source>
        <dbReference type="ARBA" id="ARBA00022801"/>
    </source>
</evidence>
<dbReference type="Pfam" id="PF01546">
    <property type="entry name" value="Peptidase_M20"/>
    <property type="match status" value="1"/>
</dbReference>
<dbReference type="EMBL" id="JBHTLI010000001">
    <property type="protein sequence ID" value="MFD1094998.1"/>
    <property type="molecule type" value="Genomic_DNA"/>
</dbReference>
<dbReference type="PANTHER" id="PTHR11014">
    <property type="entry name" value="PEPTIDASE M20 FAMILY MEMBER"/>
    <property type="match status" value="1"/>
</dbReference>
<dbReference type="Gene3D" id="3.30.70.360">
    <property type="match status" value="1"/>
</dbReference>
<dbReference type="InterPro" id="IPR036264">
    <property type="entry name" value="Bact_exopeptidase_dim_dom"/>
</dbReference>
<dbReference type="InterPro" id="IPR011650">
    <property type="entry name" value="Peptidase_M20_dimer"/>
</dbReference>
<reference evidence="4" key="1">
    <citation type="journal article" date="2019" name="Int. J. Syst. Evol. Microbiol.">
        <title>The Global Catalogue of Microorganisms (GCM) 10K type strain sequencing project: providing services to taxonomists for standard genome sequencing and annotation.</title>
        <authorList>
            <consortium name="The Broad Institute Genomics Platform"/>
            <consortium name="The Broad Institute Genome Sequencing Center for Infectious Disease"/>
            <person name="Wu L."/>
            <person name="Ma J."/>
        </authorList>
    </citation>
    <scope>NUCLEOTIDE SEQUENCE [LARGE SCALE GENOMIC DNA]</scope>
    <source>
        <strain evidence="4">CCUG 64793</strain>
    </source>
</reference>
<name>A0ABW3NMU5_9FLAO</name>
<sequence>MLEGLKQLRKELHQNPELSGQEVKTAERIRKFLEKQSSARLICGIGGHGLAAVFDFPEEGPSILIRCELDALPIEEENKFGYRSVCKGVSHKCGHDGHMTIVAGLAMWLEKQDFNAGKVILLFQPSEETGKGAYAMLKDPKYAELKADYAFALHNLPGEELHSIIKTAPAFSSTVQSLAIHLKGKQSHASEPENGINPAMAVAQITTAFAELNQGDIKKPDFALLTPVCIKMGSVDYGISAGTGEMHYTLRSISEEKMENLKTDLLRLISEVCEKEKLKFTTAWFDYFPATMNDEFCNEMIATAAKENGLKLIERAYPNKFGEDFGWFSKETRAAMFGLGSGTASPALHHSDYDFPEEIIESGIAMFSKIICQILSRPK</sequence>
<dbReference type="Gene3D" id="3.40.630.10">
    <property type="entry name" value="Zn peptidases"/>
    <property type="match status" value="1"/>
</dbReference>
<dbReference type="Proteomes" id="UP001597131">
    <property type="component" value="Unassembled WGS sequence"/>
</dbReference>
<keyword evidence="1" id="KW-0378">Hydrolase</keyword>
<dbReference type="InterPro" id="IPR002933">
    <property type="entry name" value="Peptidase_M20"/>
</dbReference>
<comment type="caution">
    <text evidence="3">The sequence shown here is derived from an EMBL/GenBank/DDBJ whole genome shotgun (WGS) entry which is preliminary data.</text>
</comment>
<protein>
    <submittedName>
        <fullName evidence="3">Amidohydrolase</fullName>
    </submittedName>
</protein>
<dbReference type="NCBIfam" id="TIGR01891">
    <property type="entry name" value="amidohydrolases"/>
    <property type="match status" value="1"/>
</dbReference>
<accession>A0ABW3NMU5</accession>
<dbReference type="Pfam" id="PF07687">
    <property type="entry name" value="M20_dimer"/>
    <property type="match status" value="1"/>
</dbReference>
<proteinExistence type="predicted"/>